<keyword evidence="1" id="KW-1133">Transmembrane helix</keyword>
<protein>
    <submittedName>
        <fullName evidence="2">Uncharacterized protein</fullName>
    </submittedName>
</protein>
<gene>
    <name evidence="2" type="ORF">CXX69_05790</name>
</gene>
<evidence type="ECO:0000313" key="2">
    <source>
        <dbReference type="EMBL" id="PXF21093.1"/>
    </source>
</evidence>
<evidence type="ECO:0000256" key="1">
    <source>
        <dbReference type="SAM" id="Phobius"/>
    </source>
</evidence>
<dbReference type="Proteomes" id="UP000248161">
    <property type="component" value="Unassembled WGS sequence"/>
</dbReference>
<keyword evidence="1" id="KW-0812">Transmembrane</keyword>
<proteinExistence type="predicted"/>
<feature type="transmembrane region" description="Helical" evidence="1">
    <location>
        <begin position="27"/>
        <end position="44"/>
    </location>
</feature>
<name>A0A2V3HPT3_9ARCH</name>
<keyword evidence="1" id="KW-0472">Membrane</keyword>
<dbReference type="AlphaFoldDB" id="A0A2V3HPT3"/>
<reference evidence="2 3" key="1">
    <citation type="journal article" date="2015" name="Nat. Commun.">
        <title>Genomic and transcriptomic evidence for scavenging of diverse organic compounds by widespread deep-sea archaea.</title>
        <authorList>
            <person name="Li M."/>
            <person name="Baker B.J."/>
            <person name="Anantharaman K."/>
            <person name="Jain S."/>
            <person name="Breier J.A."/>
            <person name="Dick G.J."/>
        </authorList>
    </citation>
    <scope>NUCLEOTIDE SEQUENCE [LARGE SCALE GENOMIC DNA]</scope>
    <source>
        <strain evidence="2">Cayman_51_deep</strain>
    </source>
</reference>
<sequence length="72" mass="7731">MSPSASLATCILSLLVGWYLSQLRPKHYPAIILCLSLAWLWFTGPSASGFGLSIGSGWVLLNQAVDQLVPVD</sequence>
<evidence type="ECO:0000313" key="3">
    <source>
        <dbReference type="Proteomes" id="UP000248161"/>
    </source>
</evidence>
<dbReference type="EMBL" id="PSPG01000012">
    <property type="protein sequence ID" value="PXF21093.1"/>
    <property type="molecule type" value="Genomic_DNA"/>
</dbReference>
<comment type="caution">
    <text evidence="2">The sequence shown here is derived from an EMBL/GenBank/DDBJ whole genome shotgun (WGS) entry which is preliminary data.</text>
</comment>
<accession>A0A2V3HPT3</accession>
<organism evidence="2 3">
    <name type="scientific">Candidatus Thalassarchaeum betae</name>
    <dbReference type="NCBI Taxonomy" id="2599289"/>
    <lineage>
        <taxon>Archaea</taxon>
        <taxon>Methanobacteriati</taxon>
        <taxon>Thermoplasmatota</taxon>
        <taxon>Candidatus Poseidoniia</taxon>
        <taxon>Candidatus Poseidoniales</taxon>
        <taxon>Candidatus Thalassarchaeaceae</taxon>
        <taxon>Candidatus Thalassarchaeum</taxon>
    </lineage>
</organism>